<dbReference type="PANTHER" id="PTHR33116:SF86">
    <property type="entry name" value="REVERSE TRANSCRIPTASE DOMAIN-CONTAINING PROTEIN"/>
    <property type="match status" value="1"/>
</dbReference>
<accession>A0A6A1WB16</accession>
<proteinExistence type="predicted"/>
<protein>
    <submittedName>
        <fullName evidence="1">Uncharacterized protein</fullName>
    </submittedName>
</protein>
<keyword evidence="2" id="KW-1185">Reference proteome</keyword>
<dbReference type="Proteomes" id="UP000516437">
    <property type="component" value="Chromosome 2"/>
</dbReference>
<reference evidence="1 2" key="1">
    <citation type="journal article" date="2019" name="Plant Biotechnol. J.">
        <title>The red bayberry genome and genetic basis of sex determination.</title>
        <authorList>
            <person name="Jia H.M."/>
            <person name="Jia H.J."/>
            <person name="Cai Q.L."/>
            <person name="Wang Y."/>
            <person name="Zhao H.B."/>
            <person name="Yang W.F."/>
            <person name="Wang G.Y."/>
            <person name="Li Y.H."/>
            <person name="Zhan D.L."/>
            <person name="Shen Y.T."/>
            <person name="Niu Q.F."/>
            <person name="Chang L."/>
            <person name="Qiu J."/>
            <person name="Zhao L."/>
            <person name="Xie H.B."/>
            <person name="Fu W.Y."/>
            <person name="Jin J."/>
            <person name="Li X.W."/>
            <person name="Jiao Y."/>
            <person name="Zhou C.C."/>
            <person name="Tu T."/>
            <person name="Chai C.Y."/>
            <person name="Gao J.L."/>
            <person name="Fan L.J."/>
            <person name="van de Weg E."/>
            <person name="Wang J.Y."/>
            <person name="Gao Z.S."/>
        </authorList>
    </citation>
    <scope>NUCLEOTIDE SEQUENCE [LARGE SCALE GENOMIC DNA]</scope>
    <source>
        <tissue evidence="1">Leaves</tissue>
    </source>
</reference>
<dbReference type="OrthoDB" id="1740441at2759"/>
<dbReference type="EMBL" id="RXIC02000020">
    <property type="protein sequence ID" value="KAB1222425.1"/>
    <property type="molecule type" value="Genomic_DNA"/>
</dbReference>
<gene>
    <name evidence="1" type="ORF">CJ030_MR2G028753</name>
</gene>
<sequence length="96" mass="10386">MSQAASDSICSTLRIPIASTLGTYLGLPTCLPRSKSRAFAEIKDEVQRKVASWKAKTLSQAGRTILIQSVVTALPSYFMSVFLLPKGLCHSIDSLL</sequence>
<name>A0A6A1WB16_9ROSI</name>
<evidence type="ECO:0000313" key="1">
    <source>
        <dbReference type="EMBL" id="KAB1222425.1"/>
    </source>
</evidence>
<organism evidence="1 2">
    <name type="scientific">Morella rubra</name>
    <name type="common">Chinese bayberry</name>
    <dbReference type="NCBI Taxonomy" id="262757"/>
    <lineage>
        <taxon>Eukaryota</taxon>
        <taxon>Viridiplantae</taxon>
        <taxon>Streptophyta</taxon>
        <taxon>Embryophyta</taxon>
        <taxon>Tracheophyta</taxon>
        <taxon>Spermatophyta</taxon>
        <taxon>Magnoliopsida</taxon>
        <taxon>eudicotyledons</taxon>
        <taxon>Gunneridae</taxon>
        <taxon>Pentapetalae</taxon>
        <taxon>rosids</taxon>
        <taxon>fabids</taxon>
        <taxon>Fagales</taxon>
        <taxon>Myricaceae</taxon>
        <taxon>Morella</taxon>
    </lineage>
</organism>
<comment type="caution">
    <text evidence="1">The sequence shown here is derived from an EMBL/GenBank/DDBJ whole genome shotgun (WGS) entry which is preliminary data.</text>
</comment>
<dbReference type="AlphaFoldDB" id="A0A6A1WB16"/>
<evidence type="ECO:0000313" key="2">
    <source>
        <dbReference type="Proteomes" id="UP000516437"/>
    </source>
</evidence>
<dbReference type="PANTHER" id="PTHR33116">
    <property type="entry name" value="REVERSE TRANSCRIPTASE ZINC-BINDING DOMAIN-CONTAINING PROTEIN-RELATED-RELATED"/>
    <property type="match status" value="1"/>
</dbReference>